<evidence type="ECO:0000256" key="1">
    <source>
        <dbReference type="SAM" id="Phobius"/>
    </source>
</evidence>
<organism evidence="5">
    <name type="scientific">Brugia pahangi</name>
    <name type="common">Filarial nematode worm</name>
    <dbReference type="NCBI Taxonomy" id="6280"/>
    <lineage>
        <taxon>Eukaryota</taxon>
        <taxon>Metazoa</taxon>
        <taxon>Ecdysozoa</taxon>
        <taxon>Nematoda</taxon>
        <taxon>Chromadorea</taxon>
        <taxon>Rhabditida</taxon>
        <taxon>Spirurina</taxon>
        <taxon>Spiruromorpha</taxon>
        <taxon>Filarioidea</taxon>
        <taxon>Onchocercidae</taxon>
        <taxon>Brugia</taxon>
    </lineage>
</organism>
<dbReference type="EMBL" id="UZAD01013736">
    <property type="protein sequence ID" value="VDN95713.1"/>
    <property type="molecule type" value="Genomic_DNA"/>
</dbReference>
<sequence>MDSWPLVMFNIFFTSWPSLAVGIWDRLFPFEMMIDYPALYHLSQNNPDIITSVEQPIPQNILLCLLNQLATKLDEETDLKFRDPTTAGSYRHVLNRLQTCLTGEDIVSCDERLFLKLESLINENRTSAIEAMQISLDLKMDSQQQTMDLHVVRDELASNIREVLMTSLIPILQDALFQQLNENFRTDLEQYMK</sequence>
<keyword evidence="1" id="KW-0472">Membrane</keyword>
<protein>
    <submittedName>
        <fullName evidence="5">PhoLip_ATPase_C domain-containing protein</fullName>
    </submittedName>
</protein>
<dbReference type="STRING" id="6280.A0A0N4TZY0"/>
<name>A0A0N4TZY0_BRUPA</name>
<dbReference type="Pfam" id="PF16212">
    <property type="entry name" value="PhoLip_ATPase_C"/>
    <property type="match status" value="1"/>
</dbReference>
<dbReference type="Proteomes" id="UP000278627">
    <property type="component" value="Unassembled WGS sequence"/>
</dbReference>
<dbReference type="AlphaFoldDB" id="A0A0N4TZY0"/>
<dbReference type="WBParaSite" id="BPAG_0001460001-mRNA-1">
    <property type="protein sequence ID" value="BPAG_0001460001-mRNA-1"/>
    <property type="gene ID" value="BPAG_0001460001"/>
</dbReference>
<evidence type="ECO:0000259" key="2">
    <source>
        <dbReference type="Pfam" id="PF16212"/>
    </source>
</evidence>
<reference evidence="5" key="1">
    <citation type="submission" date="2017-02" db="UniProtKB">
        <authorList>
            <consortium name="WormBaseParasite"/>
        </authorList>
    </citation>
    <scope>IDENTIFICATION</scope>
</reference>
<evidence type="ECO:0000313" key="3">
    <source>
        <dbReference type="EMBL" id="VDN95713.1"/>
    </source>
</evidence>
<feature type="transmembrane region" description="Helical" evidence="1">
    <location>
        <begin position="6"/>
        <end position="24"/>
    </location>
</feature>
<keyword evidence="1" id="KW-1133">Transmembrane helix</keyword>
<feature type="domain" description="P-type ATPase C-terminal" evidence="2">
    <location>
        <begin position="2"/>
        <end position="47"/>
    </location>
</feature>
<evidence type="ECO:0000313" key="5">
    <source>
        <dbReference type="WBParaSite" id="BPAG_0001460001-mRNA-1"/>
    </source>
</evidence>
<keyword evidence="4" id="KW-1185">Reference proteome</keyword>
<gene>
    <name evidence="3" type="ORF">BPAG_LOCUS14528</name>
</gene>
<accession>A0A0N4TZY0</accession>
<dbReference type="InterPro" id="IPR032630">
    <property type="entry name" value="P_typ_ATPase_c"/>
</dbReference>
<reference evidence="3 4" key="2">
    <citation type="submission" date="2018-11" db="EMBL/GenBank/DDBJ databases">
        <authorList>
            <consortium name="Pathogen Informatics"/>
        </authorList>
    </citation>
    <scope>NUCLEOTIDE SEQUENCE [LARGE SCALE GENOMIC DNA]</scope>
</reference>
<proteinExistence type="predicted"/>
<evidence type="ECO:0000313" key="4">
    <source>
        <dbReference type="Proteomes" id="UP000278627"/>
    </source>
</evidence>
<keyword evidence="1" id="KW-0812">Transmembrane</keyword>